<feature type="compositionally biased region" description="Basic residues" evidence="1">
    <location>
        <begin position="17"/>
        <end position="36"/>
    </location>
</feature>
<dbReference type="AlphaFoldDB" id="A0A4U1F0E2"/>
<feature type="compositionally biased region" description="Basic residues" evidence="1">
    <location>
        <begin position="114"/>
        <end position="125"/>
    </location>
</feature>
<feature type="compositionally biased region" description="Basic and acidic residues" evidence="1">
    <location>
        <begin position="101"/>
        <end position="113"/>
    </location>
</feature>
<evidence type="ECO:0000313" key="2">
    <source>
        <dbReference type="EMBL" id="TKC42573.1"/>
    </source>
</evidence>
<protein>
    <submittedName>
        <fullName evidence="2">Uncharacterized protein</fullName>
    </submittedName>
</protein>
<dbReference type="EMBL" id="RWIC01000541">
    <property type="protein sequence ID" value="TKC42573.1"/>
    <property type="molecule type" value="Genomic_DNA"/>
</dbReference>
<reference evidence="3" key="1">
    <citation type="journal article" date="2019" name="IScience">
        <title>Narwhal Genome Reveals Long-Term Low Genetic Diversity despite Current Large Abundance Size.</title>
        <authorList>
            <person name="Westbury M.V."/>
            <person name="Petersen B."/>
            <person name="Garde E."/>
            <person name="Heide-Jorgensen M.P."/>
            <person name="Lorenzen E.D."/>
        </authorList>
    </citation>
    <scope>NUCLEOTIDE SEQUENCE [LARGE SCALE GENOMIC DNA]</scope>
</reference>
<feature type="region of interest" description="Disordered" evidence="1">
    <location>
        <begin position="1"/>
        <end position="140"/>
    </location>
</feature>
<evidence type="ECO:0000313" key="3">
    <source>
        <dbReference type="Proteomes" id="UP000308365"/>
    </source>
</evidence>
<name>A0A4U1F0E2_MONMO</name>
<evidence type="ECO:0000256" key="1">
    <source>
        <dbReference type="SAM" id="MobiDB-lite"/>
    </source>
</evidence>
<gene>
    <name evidence="2" type="ORF">EI555_000854</name>
</gene>
<dbReference type="Proteomes" id="UP000308365">
    <property type="component" value="Unassembled WGS sequence"/>
</dbReference>
<accession>A0A4U1F0E2</accession>
<proteinExistence type="predicted"/>
<organism evidence="2 3">
    <name type="scientific">Monodon monoceros</name>
    <name type="common">Narwhal</name>
    <name type="synonym">Ceratodon monodon</name>
    <dbReference type="NCBI Taxonomy" id="40151"/>
    <lineage>
        <taxon>Eukaryota</taxon>
        <taxon>Metazoa</taxon>
        <taxon>Chordata</taxon>
        <taxon>Craniata</taxon>
        <taxon>Vertebrata</taxon>
        <taxon>Euteleostomi</taxon>
        <taxon>Mammalia</taxon>
        <taxon>Eutheria</taxon>
        <taxon>Laurasiatheria</taxon>
        <taxon>Artiodactyla</taxon>
        <taxon>Whippomorpha</taxon>
        <taxon>Cetacea</taxon>
        <taxon>Odontoceti</taxon>
        <taxon>Monodontidae</taxon>
        <taxon>Monodon</taxon>
    </lineage>
</organism>
<sequence length="140" mass="15508">MITKTHKGDLGLGLPEKKKKKKKRQLFHRGLSHKSHTTLEECGPRAGTQNASSEEPLEPKATLHAGRTEPSPSPRKQALGPSKSLSGKKRKSMSPGLRVKTSPDPKQVEEVTRAGKKLKKHKKEKKAQEATAFSARDPWF</sequence>
<comment type="caution">
    <text evidence="2">The sequence shown here is derived from an EMBL/GenBank/DDBJ whole genome shotgun (WGS) entry which is preliminary data.</text>
</comment>